<gene>
    <name evidence="2" type="ORF">SAMN04488090_3379</name>
</gene>
<evidence type="ECO:0000256" key="1">
    <source>
        <dbReference type="SAM" id="SignalP"/>
    </source>
</evidence>
<feature type="signal peptide" evidence="1">
    <location>
        <begin position="1"/>
        <end position="29"/>
    </location>
</feature>
<keyword evidence="3" id="KW-1185">Reference proteome</keyword>
<keyword evidence="1" id="KW-0732">Signal</keyword>
<name>A0A1G9T1J2_9BACT</name>
<dbReference type="STRING" id="563176.SAMN04488090_3379"/>
<accession>A0A1G9T1J2</accession>
<feature type="chain" id="PRO_5011713163" evidence="1">
    <location>
        <begin position="30"/>
        <end position="234"/>
    </location>
</feature>
<dbReference type="AlphaFoldDB" id="A0A1G9T1J2"/>
<dbReference type="EMBL" id="FNGS01000006">
    <property type="protein sequence ID" value="SDM41613.1"/>
    <property type="molecule type" value="Genomic_DNA"/>
</dbReference>
<evidence type="ECO:0000313" key="2">
    <source>
        <dbReference type="EMBL" id="SDM41613.1"/>
    </source>
</evidence>
<protein>
    <submittedName>
        <fullName evidence="2">Uncharacterized protein</fullName>
    </submittedName>
</protein>
<reference evidence="2 3" key="1">
    <citation type="submission" date="2016-10" db="EMBL/GenBank/DDBJ databases">
        <authorList>
            <person name="de Groot N.N."/>
        </authorList>
    </citation>
    <scope>NUCLEOTIDE SEQUENCE [LARGE SCALE GENOMIC DNA]</scope>
    <source>
        <strain evidence="2 3">DSM 21668</strain>
    </source>
</reference>
<dbReference type="RefSeq" id="WP_093204813.1">
    <property type="nucleotide sequence ID" value="NZ_FNGS01000006.1"/>
</dbReference>
<evidence type="ECO:0000313" key="3">
    <source>
        <dbReference type="Proteomes" id="UP000198901"/>
    </source>
</evidence>
<organism evidence="2 3">
    <name type="scientific">Siphonobacter aquaeclarae</name>
    <dbReference type="NCBI Taxonomy" id="563176"/>
    <lineage>
        <taxon>Bacteria</taxon>
        <taxon>Pseudomonadati</taxon>
        <taxon>Bacteroidota</taxon>
        <taxon>Cytophagia</taxon>
        <taxon>Cytophagales</taxon>
        <taxon>Cytophagaceae</taxon>
        <taxon>Siphonobacter</taxon>
    </lineage>
</organism>
<sequence length="234" mass="25385">MRQFKALAIVFASILAGILAFTTTQNVLAAALAVPATSLGLQYVTGVRFDTPGGLAYCTALTGLKRRCQQPSLGGSKRLFIVLTKDLEEEFITYDIIKTQGNWDAPIPLVTGKKFIEIEAWYDTTKWDGAMKPGAGFTQGVEFEVLGYDKDIAKLLTLLYETPVNVVVVGNDDTKYYLGQKYVPLMFESTQSSPVKGTDRKKTTFKASNDGFTVPIVPLGPLATFDVAPLPAAA</sequence>
<proteinExistence type="predicted"/>
<dbReference type="OrthoDB" id="944999at2"/>
<dbReference type="Proteomes" id="UP000198901">
    <property type="component" value="Unassembled WGS sequence"/>
</dbReference>